<dbReference type="PROSITE" id="PS51031">
    <property type="entry name" value="BESS"/>
    <property type="match status" value="1"/>
</dbReference>
<evidence type="ECO:0000313" key="4">
    <source>
        <dbReference type="EMBL" id="GFR80508.1"/>
    </source>
</evidence>
<dbReference type="GO" id="GO:0005634">
    <property type="term" value="C:nucleus"/>
    <property type="evidence" value="ECO:0007669"/>
    <property type="project" value="UniProtKB-SubCell"/>
</dbReference>
<feature type="domain" description="BESS" evidence="3">
    <location>
        <begin position="199"/>
        <end position="238"/>
    </location>
</feature>
<dbReference type="InterPro" id="IPR039353">
    <property type="entry name" value="TF_Adf1"/>
</dbReference>
<gene>
    <name evidence="4" type="ORF">ElyMa_005900000</name>
</gene>
<evidence type="ECO:0000313" key="5">
    <source>
        <dbReference type="Proteomes" id="UP000762676"/>
    </source>
</evidence>
<dbReference type="Proteomes" id="UP000762676">
    <property type="component" value="Unassembled WGS sequence"/>
</dbReference>
<dbReference type="GO" id="GO:0005667">
    <property type="term" value="C:transcription regulator complex"/>
    <property type="evidence" value="ECO:0007669"/>
    <property type="project" value="TreeGrafter"/>
</dbReference>
<reference evidence="4 5" key="1">
    <citation type="journal article" date="2021" name="Elife">
        <title>Chloroplast acquisition without the gene transfer in kleptoplastic sea slugs, Plakobranchus ocellatus.</title>
        <authorList>
            <person name="Maeda T."/>
            <person name="Takahashi S."/>
            <person name="Yoshida T."/>
            <person name="Shimamura S."/>
            <person name="Takaki Y."/>
            <person name="Nagai Y."/>
            <person name="Toyoda A."/>
            <person name="Suzuki Y."/>
            <person name="Arimoto A."/>
            <person name="Ishii H."/>
            <person name="Satoh N."/>
            <person name="Nishiyama T."/>
            <person name="Hasebe M."/>
            <person name="Maruyama T."/>
            <person name="Minagawa J."/>
            <person name="Obokata J."/>
            <person name="Shigenobu S."/>
        </authorList>
    </citation>
    <scope>NUCLEOTIDE SEQUENCE [LARGE SCALE GENOMIC DNA]</scope>
</reference>
<evidence type="ECO:0000256" key="1">
    <source>
        <dbReference type="PROSITE-ProRule" id="PRU00371"/>
    </source>
</evidence>
<keyword evidence="5" id="KW-1185">Reference proteome</keyword>
<organism evidence="4 5">
    <name type="scientific">Elysia marginata</name>
    <dbReference type="NCBI Taxonomy" id="1093978"/>
    <lineage>
        <taxon>Eukaryota</taxon>
        <taxon>Metazoa</taxon>
        <taxon>Spiralia</taxon>
        <taxon>Lophotrochozoa</taxon>
        <taxon>Mollusca</taxon>
        <taxon>Gastropoda</taxon>
        <taxon>Heterobranchia</taxon>
        <taxon>Euthyneura</taxon>
        <taxon>Panpulmonata</taxon>
        <taxon>Sacoglossa</taxon>
        <taxon>Placobranchoidea</taxon>
        <taxon>Plakobranchidae</taxon>
        <taxon>Elysia</taxon>
    </lineage>
</organism>
<accession>A0AAV4G6A2</accession>
<comment type="caution">
    <text evidence="4">The sequence shown here is derived from an EMBL/GenBank/DDBJ whole genome shotgun (WGS) entry which is preliminary data.</text>
</comment>
<dbReference type="InterPro" id="IPR004210">
    <property type="entry name" value="BESS_motif"/>
</dbReference>
<proteinExistence type="predicted"/>
<evidence type="ECO:0000259" key="3">
    <source>
        <dbReference type="PROSITE" id="PS51031"/>
    </source>
</evidence>
<dbReference type="InterPro" id="IPR006578">
    <property type="entry name" value="MADF-dom"/>
</dbReference>
<feature type="compositionally biased region" description="Polar residues" evidence="2">
    <location>
        <begin position="82"/>
        <end position="92"/>
    </location>
</feature>
<sequence>MYRYLISSSETFLRKKWKSLRDYFISEWNKRPESCSSSTGDRKSVGSRWQYFEQLSFLKDIVTPRGSFGTQETHIDNTLPTKIEATDSSSNSAKDEEELSNDFAPEDLYSTKSFERDWAVSPVESNRDQQVNRMPSRSFIDAHETAAAKIDECQSQEVGMWMGKRRRDTSRQYGNFLERKRRKLESTGTSKKSKHLDSDDEDILFWKSLLPYVKRIPEEKKLSFRNSIQSLVNDIVFGDVRNPPQIQTETTENNSTLQLQVEESHKQNTNVDSTADFKLLKTVLTEGEYVYRQ</sequence>
<keyword evidence="1" id="KW-0539">Nucleus</keyword>
<dbReference type="Pfam" id="PF10545">
    <property type="entry name" value="MADF_DNA_bdg"/>
    <property type="match status" value="1"/>
</dbReference>
<comment type="subcellular location">
    <subcellularLocation>
        <location evidence="1">Nucleus</location>
    </subcellularLocation>
</comment>
<name>A0AAV4G6A2_9GAST</name>
<dbReference type="AlphaFoldDB" id="A0AAV4G6A2"/>
<evidence type="ECO:0000256" key="2">
    <source>
        <dbReference type="SAM" id="MobiDB-lite"/>
    </source>
</evidence>
<protein>
    <submittedName>
        <fullName evidence="4">Transcription factor Adf-1</fullName>
    </submittedName>
</protein>
<dbReference type="GO" id="GO:0003677">
    <property type="term" value="F:DNA binding"/>
    <property type="evidence" value="ECO:0007669"/>
    <property type="project" value="InterPro"/>
</dbReference>
<dbReference type="EMBL" id="BMAT01011857">
    <property type="protein sequence ID" value="GFR80508.1"/>
    <property type="molecule type" value="Genomic_DNA"/>
</dbReference>
<dbReference type="Pfam" id="PF02944">
    <property type="entry name" value="BESS"/>
    <property type="match status" value="1"/>
</dbReference>
<dbReference type="PANTHER" id="PTHR12243:SF69">
    <property type="entry name" value="SI:CH73-59F11.3"/>
    <property type="match status" value="1"/>
</dbReference>
<dbReference type="GO" id="GO:0006357">
    <property type="term" value="P:regulation of transcription by RNA polymerase II"/>
    <property type="evidence" value="ECO:0007669"/>
    <property type="project" value="TreeGrafter"/>
</dbReference>
<feature type="region of interest" description="Disordered" evidence="2">
    <location>
        <begin position="82"/>
        <end position="102"/>
    </location>
</feature>
<dbReference type="PANTHER" id="PTHR12243">
    <property type="entry name" value="MADF DOMAIN TRANSCRIPTION FACTOR"/>
    <property type="match status" value="1"/>
</dbReference>